<keyword evidence="3 9" id="KW-0378">Hydrolase</keyword>
<proteinExistence type="inferred from homology"/>
<evidence type="ECO:0000313" key="11">
    <source>
        <dbReference type="Proteomes" id="UP001580928"/>
    </source>
</evidence>
<keyword evidence="11" id="KW-1185">Reference proteome</keyword>
<keyword evidence="7" id="KW-0624">Polysaccharide degradation</keyword>
<dbReference type="InterPro" id="IPR017736">
    <property type="entry name" value="Glyco_hydro_1_beta-glucosidase"/>
</dbReference>
<protein>
    <recommendedName>
        <fullName evidence="2 9">Beta-glucosidase</fullName>
        <ecNumber evidence="2 9">3.2.1.21</ecNumber>
    </recommendedName>
</protein>
<evidence type="ECO:0000256" key="2">
    <source>
        <dbReference type="ARBA" id="ARBA00012744"/>
    </source>
</evidence>
<dbReference type="Gene3D" id="3.20.20.80">
    <property type="entry name" value="Glycosidases"/>
    <property type="match status" value="1"/>
</dbReference>
<dbReference type="InterPro" id="IPR001360">
    <property type="entry name" value="Glyco_hydro_1"/>
</dbReference>
<accession>A0ABV5CBY9</accession>
<evidence type="ECO:0000256" key="5">
    <source>
        <dbReference type="ARBA" id="ARBA00023277"/>
    </source>
</evidence>
<evidence type="ECO:0000256" key="4">
    <source>
        <dbReference type="ARBA" id="ARBA00023001"/>
    </source>
</evidence>
<dbReference type="RefSeq" id="WP_375556574.1">
    <property type="nucleotide sequence ID" value="NZ_JBBVGT010000002.1"/>
</dbReference>
<dbReference type="PANTHER" id="PTHR10353">
    <property type="entry name" value="GLYCOSYL HYDROLASE"/>
    <property type="match status" value="1"/>
</dbReference>
<dbReference type="EMBL" id="JBBVGT010000002">
    <property type="protein sequence ID" value="MFB5945019.1"/>
    <property type="molecule type" value="Genomic_DNA"/>
</dbReference>
<dbReference type="InterPro" id="IPR018120">
    <property type="entry name" value="Glyco_hydro_1_AS"/>
</dbReference>
<comment type="similarity">
    <text evidence="1 9">Belongs to the glycosyl hydrolase 1 family.</text>
</comment>
<comment type="caution">
    <text evidence="10">The sequence shown here is derived from an EMBL/GenBank/DDBJ whole genome shotgun (WGS) entry which is preliminary data.</text>
</comment>
<comment type="catalytic activity">
    <reaction evidence="9">
        <text>Hydrolysis of terminal, non-reducing beta-D-glucosyl residues with release of beta-D-glucose.</text>
        <dbReference type="EC" id="3.2.1.21"/>
    </reaction>
</comment>
<name>A0ABV5CBY9_9SPHI</name>
<reference evidence="10 11" key="1">
    <citation type="submission" date="2024-04" db="EMBL/GenBank/DDBJ databases">
        <title>Albibacterium profundi sp. nov., isolated from sediment of the Challenger Deep of Mariana Trench.</title>
        <authorList>
            <person name="Wang Y."/>
        </authorList>
    </citation>
    <scope>NUCLEOTIDE SEQUENCE [LARGE SCALE GENOMIC DNA]</scope>
    <source>
        <strain evidence="10 11">RHL897</strain>
    </source>
</reference>
<dbReference type="PROSITE" id="PS00572">
    <property type="entry name" value="GLYCOSYL_HYDROL_F1_1"/>
    <property type="match status" value="1"/>
</dbReference>
<dbReference type="InterPro" id="IPR017853">
    <property type="entry name" value="GH"/>
</dbReference>
<dbReference type="NCBIfam" id="TIGR03356">
    <property type="entry name" value="BGL"/>
    <property type="match status" value="1"/>
</dbReference>
<evidence type="ECO:0000256" key="1">
    <source>
        <dbReference type="ARBA" id="ARBA00010838"/>
    </source>
</evidence>
<feature type="active site" description="Nucleophile" evidence="8">
    <location>
        <position position="354"/>
    </location>
</feature>
<keyword evidence="6 9" id="KW-0326">Glycosidase</keyword>
<dbReference type="Proteomes" id="UP001580928">
    <property type="component" value="Unassembled WGS sequence"/>
</dbReference>
<dbReference type="PANTHER" id="PTHR10353:SF36">
    <property type="entry name" value="LP05116P"/>
    <property type="match status" value="1"/>
</dbReference>
<evidence type="ECO:0000256" key="8">
    <source>
        <dbReference type="PROSITE-ProRule" id="PRU10055"/>
    </source>
</evidence>
<sequence>MRKSDFGENFNWWVSTAAYQIEGAYQDGGKGLSIWDQFVKKKGNILNNDHANISADFYNRFEGDLALMKAMGIPNFRFSISWSRIFPNGTGSVNQEGVDFYNKLIDNCLEYNIEPWITLYHWDLPFALEKLGGWTNRDILHWFGEYASFCIRTFGDRVQNWMILNEPMVFTGAGYFLGVHAPGRRKLSNFFPAAHHAALCQAEGGRIIRSERNNMNIGTTFSYTHVEPYSTRLRDIKSASRIDTLLNRTFIEPLIGLGYPIDGLASLQPIEKWMKEGDDQKLRFNMDFIGLQCYTREIIKHSYLTPILKAKLVSASKRNVDRTSMNWEVYPESIYHCLKRVSEYPGIKSLIITENGASFPDLEKEGEIYDNQRKVYLESHMKQVLRAKKEGVDVNGYFVWSFIDNFEWAEGFMPRFGLVHINYSTQKRTIKYSGKWFKNFLKKPHY</sequence>
<dbReference type="Pfam" id="PF00232">
    <property type="entry name" value="Glyco_hydro_1"/>
    <property type="match status" value="1"/>
</dbReference>
<evidence type="ECO:0000256" key="9">
    <source>
        <dbReference type="RuleBase" id="RU361175"/>
    </source>
</evidence>
<keyword evidence="4" id="KW-0136">Cellulose degradation</keyword>
<dbReference type="GO" id="GO:0008422">
    <property type="term" value="F:beta-glucosidase activity"/>
    <property type="evidence" value="ECO:0007669"/>
    <property type="project" value="UniProtKB-EC"/>
</dbReference>
<evidence type="ECO:0000256" key="6">
    <source>
        <dbReference type="ARBA" id="ARBA00023295"/>
    </source>
</evidence>
<gene>
    <name evidence="10" type="ORF">WKR92_04160</name>
</gene>
<evidence type="ECO:0000256" key="3">
    <source>
        <dbReference type="ARBA" id="ARBA00022801"/>
    </source>
</evidence>
<evidence type="ECO:0000256" key="7">
    <source>
        <dbReference type="ARBA" id="ARBA00023326"/>
    </source>
</evidence>
<evidence type="ECO:0000313" key="10">
    <source>
        <dbReference type="EMBL" id="MFB5945019.1"/>
    </source>
</evidence>
<organism evidence="10 11">
    <name type="scientific">Albibacterium profundi</name>
    <dbReference type="NCBI Taxonomy" id="3134906"/>
    <lineage>
        <taxon>Bacteria</taxon>
        <taxon>Pseudomonadati</taxon>
        <taxon>Bacteroidota</taxon>
        <taxon>Sphingobacteriia</taxon>
        <taxon>Sphingobacteriales</taxon>
        <taxon>Sphingobacteriaceae</taxon>
        <taxon>Albibacterium</taxon>
    </lineage>
</organism>
<dbReference type="PRINTS" id="PR00131">
    <property type="entry name" value="GLHYDRLASE1"/>
</dbReference>
<dbReference type="SUPFAM" id="SSF51445">
    <property type="entry name" value="(Trans)glycosidases"/>
    <property type="match status" value="1"/>
</dbReference>
<dbReference type="EC" id="3.2.1.21" evidence="2 9"/>
<keyword evidence="5" id="KW-0119">Carbohydrate metabolism</keyword>